<feature type="non-terminal residue" evidence="1">
    <location>
        <position position="1"/>
    </location>
</feature>
<proteinExistence type="predicted"/>
<evidence type="ECO:0000313" key="2">
    <source>
        <dbReference type="Proteomes" id="UP000682733"/>
    </source>
</evidence>
<organism evidence="1 2">
    <name type="scientific">Didymodactylos carnosus</name>
    <dbReference type="NCBI Taxonomy" id="1234261"/>
    <lineage>
        <taxon>Eukaryota</taxon>
        <taxon>Metazoa</taxon>
        <taxon>Spiralia</taxon>
        <taxon>Gnathifera</taxon>
        <taxon>Rotifera</taxon>
        <taxon>Eurotatoria</taxon>
        <taxon>Bdelloidea</taxon>
        <taxon>Philodinida</taxon>
        <taxon>Philodinidae</taxon>
        <taxon>Didymodactylos</taxon>
    </lineage>
</organism>
<sequence length="170" mass="19873">DSIDDRLVKDLADFLSSFKTCSEQLSADTEPTLYLVVPWIRTLRLFCEDKTSDLLYIVQLKKSVLEKLEDKMWLTHLHYIGTFLHLVTKNLLVLSEEERQNVYSDTRKILETVGIIPQQQQSTSTTKKNNTKKHKREFITHTMFYLNLPVKIISAQTTNQMKLITILKQN</sequence>
<dbReference type="EMBL" id="CAJOBA010091100">
    <property type="protein sequence ID" value="CAF4484810.1"/>
    <property type="molecule type" value="Genomic_DNA"/>
</dbReference>
<comment type="caution">
    <text evidence="1">The sequence shown here is derived from an EMBL/GenBank/DDBJ whole genome shotgun (WGS) entry which is preliminary data.</text>
</comment>
<dbReference type="AlphaFoldDB" id="A0A8S2XAE8"/>
<protein>
    <submittedName>
        <fullName evidence="1">Uncharacterized protein</fullName>
    </submittedName>
</protein>
<name>A0A8S2XAE8_9BILA</name>
<accession>A0A8S2XAE8</accession>
<evidence type="ECO:0000313" key="1">
    <source>
        <dbReference type="EMBL" id="CAF4484810.1"/>
    </source>
</evidence>
<gene>
    <name evidence="1" type="ORF">TMI583_LOCUS47308</name>
</gene>
<reference evidence="1" key="1">
    <citation type="submission" date="2021-02" db="EMBL/GenBank/DDBJ databases">
        <authorList>
            <person name="Nowell W R."/>
        </authorList>
    </citation>
    <scope>NUCLEOTIDE SEQUENCE</scope>
</reference>
<dbReference type="Proteomes" id="UP000682733">
    <property type="component" value="Unassembled WGS sequence"/>
</dbReference>